<dbReference type="STRING" id="167879.CPS_3591"/>
<dbReference type="SUPFAM" id="SSF100950">
    <property type="entry name" value="NagB/RpiA/CoA transferase-like"/>
    <property type="match status" value="1"/>
</dbReference>
<evidence type="ECO:0000256" key="2">
    <source>
        <dbReference type="ARBA" id="ARBA00022679"/>
    </source>
</evidence>
<keyword evidence="2 4" id="KW-0808">Transferase</keyword>
<evidence type="ECO:0000313" key="4">
    <source>
        <dbReference type="EMBL" id="AAZ24070.1"/>
    </source>
</evidence>
<evidence type="ECO:0000256" key="3">
    <source>
        <dbReference type="SAM" id="MobiDB-lite"/>
    </source>
</evidence>
<feature type="compositionally biased region" description="Low complexity" evidence="3">
    <location>
        <begin position="243"/>
        <end position="257"/>
    </location>
</feature>
<dbReference type="Gene3D" id="3.40.1080.10">
    <property type="entry name" value="Glutaconate Coenzyme A-transferase"/>
    <property type="match status" value="1"/>
</dbReference>
<dbReference type="NCBIfam" id="TIGR02429">
    <property type="entry name" value="pcaI_scoA_fam"/>
    <property type="match status" value="1"/>
</dbReference>
<feature type="compositionally biased region" description="Polar residues" evidence="3">
    <location>
        <begin position="258"/>
        <end position="276"/>
    </location>
</feature>
<proteinExistence type="inferred from homology"/>
<dbReference type="EC" id="2.8.3.8" evidence="4"/>
<dbReference type="InterPro" id="IPR012792">
    <property type="entry name" value="3-oxoacid_CoA-transf_A"/>
</dbReference>
<dbReference type="SMART" id="SM00882">
    <property type="entry name" value="CoA_trans"/>
    <property type="match status" value="1"/>
</dbReference>
<evidence type="ECO:0000256" key="1">
    <source>
        <dbReference type="ARBA" id="ARBA00005612"/>
    </source>
</evidence>
<protein>
    <submittedName>
        <fullName evidence="4">3-oxoadipate CoA-transferase, alpha subunit</fullName>
        <ecNumber evidence="4">2.8.3.8</ecNumber>
    </submittedName>
</protein>
<dbReference type="PANTHER" id="PTHR13707:SF60">
    <property type="entry name" value="ACETATE COA-TRANSFERASE SUBUNIT ALPHA"/>
    <property type="match status" value="1"/>
</dbReference>
<reference evidence="4" key="1">
    <citation type="journal article" date="2005" name="Proc. Natl. Acad. Sci. U.S.A.">
        <title>The psychrophilic lifestyle as revealed by the genome sequence of Colwellia psychrerythraea 34H through genomic and proteomic analyses.</title>
        <authorList>
            <person name="Methe B.A."/>
            <person name="Nelson K.E."/>
            <person name="Deming J.W."/>
            <person name="Momen B."/>
            <person name="Melamud E."/>
            <person name="Zhang X."/>
            <person name="Moult J."/>
            <person name="Madupu R."/>
            <person name="Nelson W.C."/>
            <person name="Dodson R.J."/>
            <person name="Brinkac L.M."/>
            <person name="Daugherty S.C."/>
            <person name="Durkin A.S."/>
            <person name="DeBoy R.T."/>
            <person name="Kolonay J.F."/>
            <person name="Sullivan S.A."/>
            <person name="Zhou L."/>
            <person name="Davidsen T.M."/>
            <person name="Wu M."/>
            <person name="Huston A.L."/>
            <person name="Lewis M."/>
            <person name="Weaver B."/>
            <person name="Weidman J.F."/>
            <person name="Khouri H."/>
            <person name="Utterback T.R."/>
            <person name="Feldblyum T.V."/>
            <person name="Fraser C.M."/>
        </authorList>
    </citation>
    <scope>NUCLEOTIDE SEQUENCE [LARGE SCALE GENOMIC DNA]</scope>
    <source>
        <strain evidence="4">34H</strain>
    </source>
</reference>
<organism evidence="4 5">
    <name type="scientific">Colwellia psychrerythraea (strain 34H / ATCC BAA-681)</name>
    <name type="common">Vibrio psychroerythus</name>
    <dbReference type="NCBI Taxonomy" id="167879"/>
    <lineage>
        <taxon>Bacteria</taxon>
        <taxon>Pseudomonadati</taxon>
        <taxon>Pseudomonadota</taxon>
        <taxon>Gammaproteobacteria</taxon>
        <taxon>Alteromonadales</taxon>
        <taxon>Colwelliaceae</taxon>
        <taxon>Colwellia</taxon>
    </lineage>
</organism>
<feature type="region of interest" description="Disordered" evidence="3">
    <location>
        <begin position="240"/>
        <end position="276"/>
    </location>
</feature>
<dbReference type="RefSeq" id="WP_011044345.1">
    <property type="nucleotide sequence ID" value="NC_003910.7"/>
</dbReference>
<evidence type="ECO:0000313" key="5">
    <source>
        <dbReference type="Proteomes" id="UP000000547"/>
    </source>
</evidence>
<dbReference type="Proteomes" id="UP000000547">
    <property type="component" value="Chromosome"/>
</dbReference>
<dbReference type="EMBL" id="CP000083">
    <property type="protein sequence ID" value="AAZ24070.1"/>
    <property type="molecule type" value="Genomic_DNA"/>
</dbReference>
<sequence length="276" mass="29405">MIDKRVASCASAVADIKDGDTVMIGGFGEAGSPIELIHALIDHGAKNLTVINNNTGSGRVGLAALIENGQVAKMICSYPRTANSLVFPELYRSGKIDLELVPQGTLAERIRAGGAGIPAFYTKTSVGTPLADGKELRNFEGDDYVMERSLKADFALIKAKQADRYGNLTFNKTARNFAPIMAMAATNTLVQVNNMVELGDLDPENVITPGIFVNALIEVTQPQQESQLVKDGITYPVTKSPVTKTPATKNPTAKNTAQNNVSPSNLEKINVGETQA</sequence>
<dbReference type="GO" id="GO:0008775">
    <property type="term" value="F:acetate CoA-transferase activity"/>
    <property type="evidence" value="ECO:0007669"/>
    <property type="project" value="UniProtKB-EC"/>
</dbReference>
<dbReference type="PROSITE" id="PS01273">
    <property type="entry name" value="COA_TRANSF_1"/>
    <property type="match status" value="1"/>
</dbReference>
<dbReference type="InterPro" id="IPR004165">
    <property type="entry name" value="CoA_trans_fam_I"/>
</dbReference>
<accession>Q47Y61</accession>
<dbReference type="AlphaFoldDB" id="Q47Y61"/>
<dbReference type="Pfam" id="PF01144">
    <property type="entry name" value="CoA_trans"/>
    <property type="match status" value="1"/>
</dbReference>
<dbReference type="InterPro" id="IPR004163">
    <property type="entry name" value="CoA_transf_BS"/>
</dbReference>
<dbReference type="PANTHER" id="PTHR13707">
    <property type="entry name" value="KETOACID-COENZYME A TRANSFERASE"/>
    <property type="match status" value="1"/>
</dbReference>
<comment type="similarity">
    <text evidence="1">Belongs to the 3-oxoacid CoA-transferase subunit A family.</text>
</comment>
<dbReference type="InterPro" id="IPR037171">
    <property type="entry name" value="NagB/RpiA_transferase-like"/>
</dbReference>
<dbReference type="KEGG" id="cps:CPS_3591"/>
<dbReference type="HOGENOM" id="CLU_019942_2_1_6"/>
<gene>
    <name evidence="4" type="primary">pcaI</name>
    <name evidence="4" type="ordered locus">CPS_3591</name>
</gene>
<name>Q47Y61_COLP3</name>